<feature type="domain" description="PKD/Chitinase" evidence="1">
    <location>
        <begin position="200"/>
        <end position="285"/>
    </location>
</feature>
<dbReference type="InterPro" id="IPR035986">
    <property type="entry name" value="PKD_dom_sf"/>
</dbReference>
<feature type="non-terminal residue" evidence="2">
    <location>
        <position position="1"/>
    </location>
</feature>
<gene>
    <name evidence="2" type="ORF">S06H3_27797</name>
</gene>
<feature type="non-terminal residue" evidence="2">
    <location>
        <position position="289"/>
    </location>
</feature>
<sequence>GWDQIDETKIITQMAPGDSNTVYVTWTNTGEGEYYIQVALEPDFSDDRNLNNRAVRRLTVGPPSPTPPPPPPTEPVKFDLWVYSEDVNFSDINPDIGESITIDALVHAKSDNTQTEPNVPVTFYAHHATGETYQIGRILMVGEMFPGDNQIVSTTWRNAAEGVYVIEVVLGPEFSDDNNGNNQATRELVVGNRPPVAYAGPDQTVECASNTEEGTKVQLNGTGSSDPDGDPLTYTWTGPFIESPATGPTPTVTLSDGCPGDYVITLVVNDGTVNSEPDDVVITVQDTTP</sequence>
<proteinExistence type="predicted"/>
<reference evidence="2" key="1">
    <citation type="journal article" date="2014" name="Front. Microbiol.">
        <title>High frequency of phylogenetically diverse reductive dehalogenase-homologous genes in deep subseafloor sedimentary metagenomes.</title>
        <authorList>
            <person name="Kawai M."/>
            <person name="Futagami T."/>
            <person name="Toyoda A."/>
            <person name="Takaki Y."/>
            <person name="Nishi S."/>
            <person name="Hori S."/>
            <person name="Arai W."/>
            <person name="Tsubouchi T."/>
            <person name="Morono Y."/>
            <person name="Uchiyama I."/>
            <person name="Ito T."/>
            <person name="Fujiyama A."/>
            <person name="Inagaki F."/>
            <person name="Takami H."/>
        </authorList>
    </citation>
    <scope>NUCLEOTIDE SEQUENCE</scope>
    <source>
        <strain evidence="2">Expedition CK06-06</strain>
    </source>
</reference>
<dbReference type="SUPFAM" id="SSF49299">
    <property type="entry name" value="PKD domain"/>
    <property type="match status" value="1"/>
</dbReference>
<dbReference type="Gene3D" id="2.60.40.10">
    <property type="entry name" value="Immunoglobulins"/>
    <property type="match status" value="3"/>
</dbReference>
<evidence type="ECO:0000313" key="2">
    <source>
        <dbReference type="EMBL" id="GAI23760.1"/>
    </source>
</evidence>
<dbReference type="SMART" id="SM00089">
    <property type="entry name" value="PKD"/>
    <property type="match status" value="1"/>
</dbReference>
<dbReference type="EMBL" id="BARV01016157">
    <property type="protein sequence ID" value="GAI23760.1"/>
    <property type="molecule type" value="Genomic_DNA"/>
</dbReference>
<organism evidence="2">
    <name type="scientific">marine sediment metagenome</name>
    <dbReference type="NCBI Taxonomy" id="412755"/>
    <lineage>
        <taxon>unclassified sequences</taxon>
        <taxon>metagenomes</taxon>
        <taxon>ecological metagenomes</taxon>
    </lineage>
</organism>
<dbReference type="CDD" id="cd00146">
    <property type="entry name" value="PKD"/>
    <property type="match status" value="1"/>
</dbReference>
<comment type="caution">
    <text evidence="2">The sequence shown here is derived from an EMBL/GenBank/DDBJ whole genome shotgun (WGS) entry which is preliminary data.</text>
</comment>
<name>X1NA90_9ZZZZ</name>
<dbReference type="Pfam" id="PF22352">
    <property type="entry name" value="K319L-like_PKD"/>
    <property type="match status" value="1"/>
</dbReference>
<evidence type="ECO:0000259" key="1">
    <source>
        <dbReference type="SMART" id="SM00089"/>
    </source>
</evidence>
<dbReference type="InterPro" id="IPR013783">
    <property type="entry name" value="Ig-like_fold"/>
</dbReference>
<dbReference type="InterPro" id="IPR022409">
    <property type="entry name" value="PKD/Chitinase_dom"/>
</dbReference>
<protein>
    <recommendedName>
        <fullName evidence="1">PKD/Chitinase domain-containing protein</fullName>
    </recommendedName>
</protein>
<dbReference type="AlphaFoldDB" id="X1NA90"/>
<accession>X1NA90</accession>